<evidence type="ECO:0000259" key="2">
    <source>
        <dbReference type="SMART" id="SM00829"/>
    </source>
</evidence>
<dbReference type="Proteomes" id="UP001228049">
    <property type="component" value="Unassembled WGS sequence"/>
</dbReference>
<dbReference type="InterPro" id="IPR051603">
    <property type="entry name" value="Zinc-ADH_QOR/CCCR"/>
</dbReference>
<accession>A0AAD9EYX4</accession>
<dbReference type="InterPro" id="IPR020843">
    <property type="entry name" value="ER"/>
</dbReference>
<organism evidence="3 4">
    <name type="scientific">Dissostichus eleginoides</name>
    <name type="common">Patagonian toothfish</name>
    <name type="synonym">Dissostichus amissus</name>
    <dbReference type="NCBI Taxonomy" id="100907"/>
    <lineage>
        <taxon>Eukaryota</taxon>
        <taxon>Metazoa</taxon>
        <taxon>Chordata</taxon>
        <taxon>Craniata</taxon>
        <taxon>Vertebrata</taxon>
        <taxon>Euteleostomi</taxon>
        <taxon>Actinopterygii</taxon>
        <taxon>Neopterygii</taxon>
        <taxon>Teleostei</taxon>
        <taxon>Neoteleostei</taxon>
        <taxon>Acanthomorphata</taxon>
        <taxon>Eupercaria</taxon>
        <taxon>Perciformes</taxon>
        <taxon>Notothenioidei</taxon>
        <taxon>Nototheniidae</taxon>
        <taxon>Dissostichus</taxon>
    </lineage>
</organism>
<dbReference type="SMART" id="SM00829">
    <property type="entry name" value="PKS_ER"/>
    <property type="match status" value="1"/>
</dbReference>
<keyword evidence="4" id="KW-1185">Reference proteome</keyword>
<dbReference type="PANTHER" id="PTHR44154">
    <property type="entry name" value="QUINONE OXIDOREDUCTASE"/>
    <property type="match status" value="1"/>
</dbReference>
<dbReference type="Pfam" id="PF08240">
    <property type="entry name" value="ADH_N"/>
    <property type="match status" value="1"/>
</dbReference>
<evidence type="ECO:0000313" key="3">
    <source>
        <dbReference type="EMBL" id="KAK1879185.1"/>
    </source>
</evidence>
<dbReference type="EMBL" id="JASDAP010000026">
    <property type="protein sequence ID" value="KAK1879185.1"/>
    <property type="molecule type" value="Genomic_DNA"/>
</dbReference>
<dbReference type="FunFam" id="3.90.180.10:FF:000016">
    <property type="entry name" value="Quinone oxidoreductase"/>
    <property type="match status" value="1"/>
</dbReference>
<dbReference type="Gene3D" id="3.90.180.10">
    <property type="entry name" value="Medium-chain alcohol dehydrogenases, catalytic domain"/>
    <property type="match status" value="1"/>
</dbReference>
<evidence type="ECO:0000256" key="1">
    <source>
        <dbReference type="ARBA" id="ARBA00022857"/>
    </source>
</evidence>
<keyword evidence="1" id="KW-0521">NADP</keyword>
<dbReference type="Pfam" id="PF13602">
    <property type="entry name" value="ADH_zinc_N_2"/>
    <property type="match status" value="1"/>
</dbReference>
<name>A0AAD9EYX4_DISEL</name>
<proteinExistence type="predicted"/>
<dbReference type="SUPFAM" id="SSF51735">
    <property type="entry name" value="NAD(P)-binding Rossmann-fold domains"/>
    <property type="match status" value="1"/>
</dbReference>
<dbReference type="GO" id="GO:0003960">
    <property type="term" value="F:quinone reductase (NADPH) activity"/>
    <property type="evidence" value="ECO:0007669"/>
    <property type="project" value="TreeGrafter"/>
</dbReference>
<dbReference type="AlphaFoldDB" id="A0AAD9EYX4"/>
<dbReference type="PANTHER" id="PTHR44154:SF1">
    <property type="entry name" value="QUINONE OXIDOREDUCTASE"/>
    <property type="match status" value="1"/>
</dbReference>
<dbReference type="InterPro" id="IPR013154">
    <property type="entry name" value="ADH-like_N"/>
</dbReference>
<dbReference type="GO" id="GO:0005829">
    <property type="term" value="C:cytosol"/>
    <property type="evidence" value="ECO:0007669"/>
    <property type="project" value="TreeGrafter"/>
</dbReference>
<dbReference type="Gene3D" id="3.40.50.720">
    <property type="entry name" value="NAD(P)-binding Rossmann-like Domain"/>
    <property type="match status" value="2"/>
</dbReference>
<dbReference type="GO" id="GO:0070402">
    <property type="term" value="F:NADPH binding"/>
    <property type="evidence" value="ECO:0007669"/>
    <property type="project" value="TreeGrafter"/>
</dbReference>
<reference evidence="3" key="1">
    <citation type="submission" date="2023-04" db="EMBL/GenBank/DDBJ databases">
        <title>Chromosome-level genome of Chaenocephalus aceratus.</title>
        <authorList>
            <person name="Park H."/>
        </authorList>
    </citation>
    <scope>NUCLEOTIDE SEQUENCE</scope>
    <source>
        <strain evidence="3">DE</strain>
        <tissue evidence="3">Muscle</tissue>
    </source>
</reference>
<sequence length="277" mass="29024">MSACRLMRAISVREFGSPSVLRLTELPVPQPGPGQVLIRVHACGVNPVETYIRAGTYPRKPPLPYTPGTDVAGVVDSVGEGVTAVKAGERVFTTATESGGYAEFSVAAEQCVHRLPDALHFTQGAAIGVPYFTAYRALVHKAHTQPGETVLIHGASGGEATEGRGVDVILEMLSNVNLSKDLQMVAYGGRVAVIGCRGSIEINPRDTMAKESCIMGVALFFATPAESRQCAALLSAGGEAGWLRPVVGSQVPLDQAPQAHHDIIQCPGAAGKIVLTM</sequence>
<dbReference type="InterPro" id="IPR011032">
    <property type="entry name" value="GroES-like_sf"/>
</dbReference>
<gene>
    <name evidence="3" type="ORF">KUDE01_027308</name>
</gene>
<comment type="caution">
    <text evidence="3">The sequence shown here is derived from an EMBL/GenBank/DDBJ whole genome shotgun (WGS) entry which is preliminary data.</text>
</comment>
<feature type="domain" description="Enoyl reductase (ER)" evidence="2">
    <location>
        <begin position="16"/>
        <end position="275"/>
    </location>
</feature>
<evidence type="ECO:0000313" key="4">
    <source>
        <dbReference type="Proteomes" id="UP001228049"/>
    </source>
</evidence>
<protein>
    <submittedName>
        <fullName evidence="3">Quinone oxidoreductase</fullName>
    </submittedName>
</protein>
<dbReference type="SUPFAM" id="SSF50129">
    <property type="entry name" value="GroES-like"/>
    <property type="match status" value="1"/>
</dbReference>
<dbReference type="GO" id="GO:0003730">
    <property type="term" value="F:mRNA 3'-UTR binding"/>
    <property type="evidence" value="ECO:0007669"/>
    <property type="project" value="TreeGrafter"/>
</dbReference>
<dbReference type="InterPro" id="IPR036291">
    <property type="entry name" value="NAD(P)-bd_dom_sf"/>
</dbReference>
<dbReference type="CDD" id="cd08253">
    <property type="entry name" value="zeta_crystallin"/>
    <property type="match status" value="1"/>
</dbReference>